<keyword evidence="3" id="KW-1185">Reference proteome</keyword>
<evidence type="ECO:0000313" key="2">
    <source>
        <dbReference type="EMBL" id="KAL2750295.1"/>
    </source>
</evidence>
<keyword evidence="1" id="KW-0812">Transmembrane</keyword>
<keyword evidence="1" id="KW-0472">Membrane</keyword>
<dbReference type="EMBL" id="JAYRBN010000018">
    <property type="protein sequence ID" value="KAL2750295.1"/>
    <property type="molecule type" value="Genomic_DNA"/>
</dbReference>
<proteinExistence type="predicted"/>
<gene>
    <name evidence="2" type="ORF">V1477_001467</name>
</gene>
<protein>
    <submittedName>
        <fullName evidence="2">Uncharacterized protein</fullName>
    </submittedName>
</protein>
<evidence type="ECO:0000256" key="1">
    <source>
        <dbReference type="SAM" id="Phobius"/>
    </source>
</evidence>
<keyword evidence="1" id="KW-1133">Transmembrane helix</keyword>
<accession>A0ABD2D085</accession>
<organism evidence="2 3">
    <name type="scientific">Vespula maculifrons</name>
    <name type="common">Eastern yellow jacket</name>
    <name type="synonym">Wasp</name>
    <dbReference type="NCBI Taxonomy" id="7453"/>
    <lineage>
        <taxon>Eukaryota</taxon>
        <taxon>Metazoa</taxon>
        <taxon>Ecdysozoa</taxon>
        <taxon>Arthropoda</taxon>
        <taxon>Hexapoda</taxon>
        <taxon>Insecta</taxon>
        <taxon>Pterygota</taxon>
        <taxon>Neoptera</taxon>
        <taxon>Endopterygota</taxon>
        <taxon>Hymenoptera</taxon>
        <taxon>Apocrita</taxon>
        <taxon>Aculeata</taxon>
        <taxon>Vespoidea</taxon>
        <taxon>Vespidae</taxon>
        <taxon>Vespinae</taxon>
        <taxon>Vespula</taxon>
    </lineage>
</organism>
<evidence type="ECO:0000313" key="3">
    <source>
        <dbReference type="Proteomes" id="UP001607303"/>
    </source>
</evidence>
<sequence length="65" mass="7752">MIRIICFHRILISFARNLFLDKEELIWFCLIFDKLNILIILVIIIIFQFNVSDIIGSTIELFSYS</sequence>
<dbReference type="Proteomes" id="UP001607303">
    <property type="component" value="Unassembled WGS sequence"/>
</dbReference>
<dbReference type="AlphaFoldDB" id="A0ABD2D085"/>
<feature type="transmembrane region" description="Helical" evidence="1">
    <location>
        <begin position="25"/>
        <end position="47"/>
    </location>
</feature>
<reference evidence="2 3" key="1">
    <citation type="journal article" date="2024" name="Ann. Entomol. Soc. Am.">
        <title>Genomic analyses of the southern and eastern yellowjacket wasps (Hymenoptera: Vespidae) reveal evolutionary signatures of social life.</title>
        <authorList>
            <person name="Catto M.A."/>
            <person name="Caine P.B."/>
            <person name="Orr S.E."/>
            <person name="Hunt B.G."/>
            <person name="Goodisman M.A.D."/>
        </authorList>
    </citation>
    <scope>NUCLEOTIDE SEQUENCE [LARGE SCALE GENOMIC DNA]</scope>
    <source>
        <strain evidence="2">232</strain>
        <tissue evidence="2">Head and thorax</tissue>
    </source>
</reference>
<name>A0ABD2D085_VESMC</name>
<comment type="caution">
    <text evidence="2">The sequence shown here is derived from an EMBL/GenBank/DDBJ whole genome shotgun (WGS) entry which is preliminary data.</text>
</comment>